<evidence type="ECO:0000313" key="1">
    <source>
        <dbReference type="Ensembl" id="ENSCUSP00005017647.1"/>
    </source>
</evidence>
<proteinExistence type="predicted"/>
<reference evidence="1" key="2">
    <citation type="submission" date="2025-08" db="UniProtKB">
        <authorList>
            <consortium name="Ensembl"/>
        </authorList>
    </citation>
    <scope>IDENTIFICATION</scope>
</reference>
<dbReference type="Proteomes" id="UP000694563">
    <property type="component" value="Chromosome 8"/>
</dbReference>
<evidence type="ECO:0000313" key="2">
    <source>
        <dbReference type="Proteomes" id="UP000694563"/>
    </source>
</evidence>
<reference evidence="1" key="1">
    <citation type="submission" date="2020-10" db="EMBL/GenBank/DDBJ databases">
        <title>Catharus ustulatus (Swainson's thrush) genome, bCatUst1, primary haplotype v2.</title>
        <authorList>
            <person name="Delmore K."/>
            <person name="Vafadar M."/>
            <person name="Formenti G."/>
            <person name="Chow W."/>
            <person name="Pelan S."/>
            <person name="Howe K."/>
            <person name="Rhie A."/>
            <person name="Mountcastle J."/>
            <person name="Haase B."/>
            <person name="Fedrigo O."/>
            <person name="Jarvis E.D."/>
        </authorList>
    </citation>
    <scope>NUCLEOTIDE SEQUENCE [LARGE SCALE GENOMIC DNA]</scope>
</reference>
<name>A0A8C3UV00_CATUS</name>
<dbReference type="AlphaFoldDB" id="A0A8C3UV00"/>
<accession>A0A8C3UV00</accession>
<sequence length="105" mass="10929">IRLVPPLYATTTFCNSPCAAPTHGTKRGALACHQGAVVWVQGCSPTLGSGRDAGVAAGSTSFMVSLCCCSRAENLALAPSLPRWGLHQCAVYCFCQIIPADVNEC</sequence>
<reference evidence="1" key="3">
    <citation type="submission" date="2025-09" db="UniProtKB">
        <authorList>
            <consortium name="Ensembl"/>
        </authorList>
    </citation>
    <scope>IDENTIFICATION</scope>
</reference>
<keyword evidence="2" id="KW-1185">Reference proteome</keyword>
<dbReference type="Ensembl" id="ENSCUST00005018317.1">
    <property type="protein sequence ID" value="ENSCUSP00005017647.1"/>
    <property type="gene ID" value="ENSCUSG00005011321.1"/>
</dbReference>
<protein>
    <submittedName>
        <fullName evidence="1">Uncharacterized protein</fullName>
    </submittedName>
</protein>
<organism evidence="1 2">
    <name type="scientific">Catharus ustulatus</name>
    <name type="common">Russet-backed thrush</name>
    <name type="synonym">Hylocichla ustulatus</name>
    <dbReference type="NCBI Taxonomy" id="91951"/>
    <lineage>
        <taxon>Eukaryota</taxon>
        <taxon>Metazoa</taxon>
        <taxon>Chordata</taxon>
        <taxon>Craniata</taxon>
        <taxon>Vertebrata</taxon>
        <taxon>Euteleostomi</taxon>
        <taxon>Archelosauria</taxon>
        <taxon>Archosauria</taxon>
        <taxon>Dinosauria</taxon>
        <taxon>Saurischia</taxon>
        <taxon>Theropoda</taxon>
        <taxon>Coelurosauria</taxon>
        <taxon>Aves</taxon>
        <taxon>Neognathae</taxon>
        <taxon>Neoaves</taxon>
        <taxon>Telluraves</taxon>
        <taxon>Australaves</taxon>
        <taxon>Passeriformes</taxon>
        <taxon>Turdidae</taxon>
        <taxon>Catharus</taxon>
    </lineage>
</organism>